<dbReference type="Proteomes" id="UP001301958">
    <property type="component" value="Unassembled WGS sequence"/>
</dbReference>
<accession>A0AAN7BGX8</accession>
<dbReference type="Gene3D" id="3.30.750.24">
    <property type="entry name" value="STAS domain"/>
    <property type="match status" value="1"/>
</dbReference>
<dbReference type="AlphaFoldDB" id="A0AAN7BGX8"/>
<dbReference type="PANTHER" id="PTHR11814">
    <property type="entry name" value="SULFATE TRANSPORTER"/>
    <property type="match status" value="1"/>
</dbReference>
<dbReference type="CDD" id="cd07042">
    <property type="entry name" value="STAS_SulP_like_sulfate_transporter"/>
    <property type="match status" value="1"/>
</dbReference>
<dbReference type="InterPro" id="IPR036513">
    <property type="entry name" value="STAS_dom_sf"/>
</dbReference>
<organism evidence="8 9">
    <name type="scientific">Podospora fimiseda</name>
    <dbReference type="NCBI Taxonomy" id="252190"/>
    <lineage>
        <taxon>Eukaryota</taxon>
        <taxon>Fungi</taxon>
        <taxon>Dikarya</taxon>
        <taxon>Ascomycota</taxon>
        <taxon>Pezizomycotina</taxon>
        <taxon>Sordariomycetes</taxon>
        <taxon>Sordariomycetidae</taxon>
        <taxon>Sordariales</taxon>
        <taxon>Podosporaceae</taxon>
        <taxon>Podospora</taxon>
    </lineage>
</organism>
<evidence type="ECO:0000313" key="8">
    <source>
        <dbReference type="EMBL" id="KAK4223140.1"/>
    </source>
</evidence>
<feature type="domain" description="STAS" evidence="7">
    <location>
        <begin position="348"/>
        <end position="517"/>
    </location>
</feature>
<dbReference type="PROSITE" id="PS50801">
    <property type="entry name" value="STAS"/>
    <property type="match status" value="1"/>
</dbReference>
<evidence type="ECO:0000256" key="2">
    <source>
        <dbReference type="ARBA" id="ARBA00022692"/>
    </source>
</evidence>
<keyword evidence="2 6" id="KW-0812">Transmembrane</keyword>
<reference evidence="8" key="1">
    <citation type="journal article" date="2023" name="Mol. Phylogenet. Evol.">
        <title>Genome-scale phylogeny and comparative genomics of the fungal order Sordariales.</title>
        <authorList>
            <person name="Hensen N."/>
            <person name="Bonometti L."/>
            <person name="Westerberg I."/>
            <person name="Brannstrom I.O."/>
            <person name="Guillou S."/>
            <person name="Cros-Aarteil S."/>
            <person name="Calhoun S."/>
            <person name="Haridas S."/>
            <person name="Kuo A."/>
            <person name="Mondo S."/>
            <person name="Pangilinan J."/>
            <person name="Riley R."/>
            <person name="LaButti K."/>
            <person name="Andreopoulos B."/>
            <person name="Lipzen A."/>
            <person name="Chen C."/>
            <person name="Yan M."/>
            <person name="Daum C."/>
            <person name="Ng V."/>
            <person name="Clum A."/>
            <person name="Steindorff A."/>
            <person name="Ohm R.A."/>
            <person name="Martin F."/>
            <person name="Silar P."/>
            <person name="Natvig D.O."/>
            <person name="Lalanne C."/>
            <person name="Gautier V."/>
            <person name="Ament-Velasquez S.L."/>
            <person name="Kruys A."/>
            <person name="Hutchinson M.I."/>
            <person name="Powell A.J."/>
            <person name="Barry K."/>
            <person name="Miller A.N."/>
            <person name="Grigoriev I.V."/>
            <person name="Debuchy R."/>
            <person name="Gladieux P."/>
            <person name="Hiltunen Thoren M."/>
            <person name="Johannesson H."/>
        </authorList>
    </citation>
    <scope>NUCLEOTIDE SEQUENCE</scope>
    <source>
        <strain evidence="8">CBS 990.96</strain>
    </source>
</reference>
<dbReference type="InterPro" id="IPR002645">
    <property type="entry name" value="STAS_dom"/>
</dbReference>
<comment type="subcellular location">
    <subcellularLocation>
        <location evidence="1">Membrane</location>
        <topology evidence="1">Multi-pass membrane protein</topology>
    </subcellularLocation>
</comment>
<dbReference type="GO" id="GO:0016020">
    <property type="term" value="C:membrane"/>
    <property type="evidence" value="ECO:0007669"/>
    <property type="project" value="UniProtKB-SubCell"/>
</dbReference>
<dbReference type="SUPFAM" id="SSF52091">
    <property type="entry name" value="SpoIIaa-like"/>
    <property type="match status" value="1"/>
</dbReference>
<name>A0AAN7BGX8_9PEZI</name>
<keyword evidence="9" id="KW-1185">Reference proteome</keyword>
<dbReference type="InterPro" id="IPR001902">
    <property type="entry name" value="SLC26A/SulP_fam"/>
</dbReference>
<gene>
    <name evidence="8" type="ORF">QBC38DRAFT_488308</name>
</gene>
<proteinExistence type="predicted"/>
<keyword evidence="3 6" id="KW-1133">Transmembrane helix</keyword>
<evidence type="ECO:0000256" key="4">
    <source>
        <dbReference type="ARBA" id="ARBA00023136"/>
    </source>
</evidence>
<feature type="transmembrane region" description="Helical" evidence="6">
    <location>
        <begin position="262"/>
        <end position="283"/>
    </location>
</feature>
<comment type="caution">
    <text evidence="8">The sequence shown here is derived from an EMBL/GenBank/DDBJ whole genome shotgun (WGS) entry which is preliminary data.</text>
</comment>
<dbReference type="Pfam" id="PF01740">
    <property type="entry name" value="STAS"/>
    <property type="match status" value="1"/>
</dbReference>
<feature type="transmembrane region" description="Helical" evidence="6">
    <location>
        <begin position="236"/>
        <end position="256"/>
    </location>
</feature>
<protein>
    <submittedName>
        <fullName evidence="8">Sulfate transporter family-domain-containing protein</fullName>
    </submittedName>
</protein>
<feature type="transmembrane region" description="Helical" evidence="6">
    <location>
        <begin position="70"/>
        <end position="89"/>
    </location>
</feature>
<feature type="transmembrane region" description="Helical" evidence="6">
    <location>
        <begin position="101"/>
        <end position="124"/>
    </location>
</feature>
<dbReference type="EMBL" id="MU865438">
    <property type="protein sequence ID" value="KAK4223140.1"/>
    <property type="molecule type" value="Genomic_DNA"/>
</dbReference>
<feature type="transmembrane region" description="Helical" evidence="6">
    <location>
        <begin position="12"/>
        <end position="40"/>
    </location>
</feature>
<reference evidence="8" key="2">
    <citation type="submission" date="2023-05" db="EMBL/GenBank/DDBJ databases">
        <authorList>
            <consortium name="Lawrence Berkeley National Laboratory"/>
            <person name="Steindorff A."/>
            <person name="Hensen N."/>
            <person name="Bonometti L."/>
            <person name="Westerberg I."/>
            <person name="Brannstrom I.O."/>
            <person name="Guillou S."/>
            <person name="Cros-Aarteil S."/>
            <person name="Calhoun S."/>
            <person name="Haridas S."/>
            <person name="Kuo A."/>
            <person name="Mondo S."/>
            <person name="Pangilinan J."/>
            <person name="Riley R."/>
            <person name="Labutti K."/>
            <person name="Andreopoulos B."/>
            <person name="Lipzen A."/>
            <person name="Chen C."/>
            <person name="Yanf M."/>
            <person name="Daum C."/>
            <person name="Ng V."/>
            <person name="Clum A."/>
            <person name="Ohm R."/>
            <person name="Martin F."/>
            <person name="Silar P."/>
            <person name="Natvig D."/>
            <person name="Lalanne C."/>
            <person name="Gautier V."/>
            <person name="Ament-Velasquez S.L."/>
            <person name="Kruys A."/>
            <person name="Hutchinson M.I."/>
            <person name="Powell A.J."/>
            <person name="Barry K."/>
            <person name="Miller A.N."/>
            <person name="Grigoriev I.V."/>
            <person name="Debuchy R."/>
            <person name="Gladieux P."/>
            <person name="Thoren M.H."/>
            <person name="Johannesson H."/>
        </authorList>
    </citation>
    <scope>NUCLEOTIDE SEQUENCE</scope>
    <source>
        <strain evidence="8">CBS 990.96</strain>
    </source>
</reference>
<feature type="compositionally biased region" description="Basic and acidic residues" evidence="5">
    <location>
        <begin position="539"/>
        <end position="559"/>
    </location>
</feature>
<feature type="transmembrane region" description="Helical" evidence="6">
    <location>
        <begin position="196"/>
        <end position="215"/>
    </location>
</feature>
<evidence type="ECO:0000313" key="9">
    <source>
        <dbReference type="Proteomes" id="UP001301958"/>
    </source>
</evidence>
<evidence type="ECO:0000256" key="5">
    <source>
        <dbReference type="SAM" id="MobiDB-lite"/>
    </source>
</evidence>
<dbReference type="Pfam" id="PF00916">
    <property type="entry name" value="Sulfate_transp"/>
    <property type="match status" value="1"/>
</dbReference>
<sequence length="559" mass="60776">MMMGIYGLAIGLLKLGFLLEFISLPILSGFISAVAITIILNQMGSLLGEPNVGDGTAQQIHDIFSQLPQANGYTCAIGFTGILLLTILDQAGKRWGKKNKVIWFASITRAFITLVIYTGVGYAVNKSRGSPSNYLFKVAQVQANGLERPRVPQAALLSKVATSSIAVFVGSAVEHTAIARAFAVHNNYVTDQSQELTYYGVANVMNSFLHAMGVGGAMSRTAVNSACNVKSPLSGFVATGVVLICIFKLVGALYWIPKATLAAIIITAVWPLISHPRVFYTYWKTSLADFISSMIAFWVSLFVSTEIGIAASVGFNIVYVLLRQVFTSTTTIPNPKSRETTLPLSSVYPSNISLPPDTRIFRLSDSFFFPNAYHIKHSILEAIKTMHSPVYNGVSGLETERNWSVQSEKRVASLRRRAGISSSSIGDLPPIGLVIIDFGRTNHVDVTGCTHLKALIKEIKMYGGQTVEIRFVGLSGYVRQRFERAGWDLVSGEEGTEKDEQGVIRVFDGVGEAVMAPRRLGGGGARVRRGTESSSGGESCRKKESGRSFREKVSFREEV</sequence>
<dbReference type="InterPro" id="IPR011547">
    <property type="entry name" value="SLC26A/SulP_dom"/>
</dbReference>
<evidence type="ECO:0000256" key="1">
    <source>
        <dbReference type="ARBA" id="ARBA00004141"/>
    </source>
</evidence>
<dbReference type="GO" id="GO:0055085">
    <property type="term" value="P:transmembrane transport"/>
    <property type="evidence" value="ECO:0007669"/>
    <property type="project" value="InterPro"/>
</dbReference>
<feature type="transmembrane region" description="Helical" evidence="6">
    <location>
        <begin position="295"/>
        <end position="322"/>
    </location>
</feature>
<keyword evidence="4 6" id="KW-0472">Membrane</keyword>
<evidence type="ECO:0000256" key="3">
    <source>
        <dbReference type="ARBA" id="ARBA00022989"/>
    </source>
</evidence>
<evidence type="ECO:0000256" key="6">
    <source>
        <dbReference type="SAM" id="Phobius"/>
    </source>
</evidence>
<feature type="region of interest" description="Disordered" evidence="5">
    <location>
        <begin position="520"/>
        <end position="559"/>
    </location>
</feature>
<evidence type="ECO:0000259" key="7">
    <source>
        <dbReference type="PROSITE" id="PS50801"/>
    </source>
</evidence>